<dbReference type="Proteomes" id="UP000239685">
    <property type="component" value="Unassembled WGS sequence"/>
</dbReference>
<evidence type="ECO:0000313" key="1">
    <source>
        <dbReference type="EMBL" id="PPB73015.1"/>
    </source>
</evidence>
<organism evidence="1 2">
    <name type="scientific">Campylobacter hyointestinalis subsp. hyointestinalis</name>
    <dbReference type="NCBI Taxonomy" id="91352"/>
    <lineage>
        <taxon>Bacteria</taxon>
        <taxon>Pseudomonadati</taxon>
        <taxon>Campylobacterota</taxon>
        <taxon>Epsilonproteobacteria</taxon>
        <taxon>Campylobacterales</taxon>
        <taxon>Campylobacteraceae</taxon>
        <taxon>Campylobacter</taxon>
    </lineage>
</organism>
<reference evidence="1 2" key="1">
    <citation type="submission" date="2017-06" db="EMBL/GenBank/DDBJ databases">
        <title>Updating the genomic taxonomy and epidemiology of Campylobacter hyointestinalis; discovery in New Zealand farmed ruminants.</title>
        <authorList>
            <person name="Wilkinson D.A."/>
            <person name="Fayaz A."/>
            <person name="Biggs P.J."/>
            <person name="Midwinter A.C."/>
        </authorList>
    </citation>
    <scope>NUCLEOTIDE SEQUENCE [LARGE SCALE GENOMIC DNA]</scope>
    <source>
        <strain evidence="1 2">S1614a</strain>
    </source>
</reference>
<dbReference type="EMBL" id="NIQP01000001">
    <property type="protein sequence ID" value="PPB73015.1"/>
    <property type="molecule type" value="Genomic_DNA"/>
</dbReference>
<gene>
    <name evidence="1" type="ORF">CDQ78_01190</name>
</gene>
<proteinExistence type="predicted"/>
<evidence type="ECO:0000313" key="2">
    <source>
        <dbReference type="Proteomes" id="UP000239685"/>
    </source>
</evidence>
<protein>
    <recommendedName>
        <fullName evidence="3">Phage tail tape measure protein</fullName>
    </recommendedName>
</protein>
<name>A0A855NGJ3_CAMHY</name>
<accession>A0A855NGJ3</accession>
<dbReference type="AlphaFoldDB" id="A0A855NGJ3"/>
<comment type="caution">
    <text evidence="1">The sequence shown here is derived from an EMBL/GenBank/DDBJ whole genome shotgun (WGS) entry which is preliminary data.</text>
</comment>
<evidence type="ECO:0008006" key="3">
    <source>
        <dbReference type="Google" id="ProtNLM"/>
    </source>
</evidence>
<sequence>MDNTILGLTIALSTKGFNAIAGNVKALSRMAEQASKPGANIDKLSKKIEKISAINIKIANHKNDINSQISNIGYSLAKLTSFAVPVKIAIDQEEAMVDLKKYVDFASEEEFKAWLS</sequence>
<dbReference type="RefSeq" id="WP_064019766.1">
    <property type="nucleotide sequence ID" value="NZ_CBCRTP010000014.1"/>
</dbReference>